<comment type="caution">
    <text evidence="1">The sequence shown here is derived from an EMBL/GenBank/DDBJ whole genome shotgun (WGS) entry which is preliminary data.</text>
</comment>
<dbReference type="Proteomes" id="UP001477278">
    <property type="component" value="Unassembled WGS sequence"/>
</dbReference>
<evidence type="ECO:0000313" key="2">
    <source>
        <dbReference type="Proteomes" id="UP001477278"/>
    </source>
</evidence>
<dbReference type="RefSeq" id="WP_347689972.1">
    <property type="nucleotide sequence ID" value="NZ_JBDPZN010000002.1"/>
</dbReference>
<evidence type="ECO:0000313" key="1">
    <source>
        <dbReference type="EMBL" id="MEO3682237.1"/>
    </source>
</evidence>
<proteinExistence type="predicted"/>
<reference evidence="1 2" key="1">
    <citation type="submission" date="2024-05" db="EMBL/GenBank/DDBJ databases">
        <title>Genome sequencing of Marine Estuary Bacteria, Shewanella vesiculosa and S. baltica, and Pseudomonas syringae.</title>
        <authorList>
            <person name="Gurung A."/>
            <person name="Maclea K.S."/>
        </authorList>
    </citation>
    <scope>NUCLEOTIDE SEQUENCE [LARGE SCALE GENOMIC DNA]</scope>
    <source>
        <strain evidence="1 2">1A</strain>
    </source>
</reference>
<accession>A0ABV0FRC5</accession>
<gene>
    <name evidence="1" type="ORF">ABHN84_07995</name>
</gene>
<dbReference type="EMBL" id="JBDPZN010000002">
    <property type="protein sequence ID" value="MEO3682237.1"/>
    <property type="molecule type" value="Genomic_DNA"/>
</dbReference>
<name>A0ABV0FRC5_9GAMM</name>
<keyword evidence="2" id="KW-1185">Reference proteome</keyword>
<protein>
    <submittedName>
        <fullName evidence="1">Uncharacterized protein</fullName>
    </submittedName>
</protein>
<sequence length="97" mass="11381">MNDVKPNKPLLHESDYKHVYKKRMLNLVGNYAMFNAINRPIKKLMVVKVFLAQPHPPVCDKHFYSALCKNKSITLGKFLTFIHLNAYLIKIRLNRLN</sequence>
<organism evidence="1 2">
    <name type="scientific">Shewanella vesiculosa</name>
    <dbReference type="NCBI Taxonomy" id="518738"/>
    <lineage>
        <taxon>Bacteria</taxon>
        <taxon>Pseudomonadati</taxon>
        <taxon>Pseudomonadota</taxon>
        <taxon>Gammaproteobacteria</taxon>
        <taxon>Alteromonadales</taxon>
        <taxon>Shewanellaceae</taxon>
        <taxon>Shewanella</taxon>
    </lineage>
</organism>